<reference evidence="1 2" key="1">
    <citation type="submission" date="2013-02" db="EMBL/GenBank/DDBJ databases">
        <title>The complete genome sequence of Corynebacterium vitaeruminis DSM 20294.</title>
        <authorList>
            <person name="Ruckert C."/>
            <person name="Albersmeier A."/>
            <person name="Kalinowski J."/>
        </authorList>
    </citation>
    <scope>NUCLEOTIDE SEQUENCE [LARGE SCALE GENOMIC DNA]</scope>
    <source>
        <strain evidence="2">ATCC 10234</strain>
    </source>
</reference>
<dbReference type="HOGENOM" id="CLU_1831824_0_0_11"/>
<evidence type="ECO:0000313" key="2">
    <source>
        <dbReference type="Proteomes" id="UP000019222"/>
    </source>
</evidence>
<protein>
    <submittedName>
        <fullName evidence="1">Uncharacterized protein</fullName>
    </submittedName>
</protein>
<dbReference type="PATRIC" id="fig|1224164.3.peg.730"/>
<sequence>MLSEPLQRAISVNPTPDIEKLLRKATEPITNDFNPNINGDTPESRLFYDVVYWIVQHVEPQHDPRTYDRGGRNGQEITFVELIGESFKVPGQKYGLGHTLASIIMWWNRRVEEGVLKETENGFILDENYIDQVFARLREN</sequence>
<dbReference type="KEGG" id="cvt:B843_03685"/>
<accession>W5Y6I3</accession>
<dbReference type="EMBL" id="CP004353">
    <property type="protein sequence ID" value="AHI22128.1"/>
    <property type="molecule type" value="Genomic_DNA"/>
</dbReference>
<dbReference type="AlphaFoldDB" id="W5Y6I3"/>
<dbReference type="Proteomes" id="UP000019222">
    <property type="component" value="Chromosome"/>
</dbReference>
<evidence type="ECO:0000313" key="1">
    <source>
        <dbReference type="EMBL" id="AHI22128.1"/>
    </source>
</evidence>
<organism evidence="1 2">
    <name type="scientific">Corynebacterium vitaeruminis DSM 20294</name>
    <dbReference type="NCBI Taxonomy" id="1224164"/>
    <lineage>
        <taxon>Bacteria</taxon>
        <taxon>Bacillati</taxon>
        <taxon>Actinomycetota</taxon>
        <taxon>Actinomycetes</taxon>
        <taxon>Mycobacteriales</taxon>
        <taxon>Corynebacteriaceae</taxon>
        <taxon>Corynebacterium</taxon>
    </lineage>
</organism>
<proteinExistence type="predicted"/>
<dbReference type="RefSeq" id="WP_169729824.1">
    <property type="nucleotide sequence ID" value="NZ_CP004353.1"/>
</dbReference>
<keyword evidence="2" id="KW-1185">Reference proteome</keyword>
<name>W5Y6I3_9CORY</name>
<gene>
    <name evidence="1" type="ORF">B843_03685</name>
</gene>